<evidence type="ECO:0000256" key="8">
    <source>
        <dbReference type="ARBA" id="ARBA00023002"/>
    </source>
</evidence>
<evidence type="ECO:0000256" key="3">
    <source>
        <dbReference type="ARBA" id="ARBA00010617"/>
    </source>
</evidence>
<name>A0A9R1PDQ4_TRITD</name>
<keyword evidence="8 12" id="KW-0560">Oxidoreductase</keyword>
<evidence type="ECO:0000256" key="12">
    <source>
        <dbReference type="RuleBase" id="RU000461"/>
    </source>
</evidence>
<evidence type="ECO:0000256" key="4">
    <source>
        <dbReference type="ARBA" id="ARBA00022617"/>
    </source>
</evidence>
<proteinExistence type="inferred from homology"/>
<dbReference type="InterPro" id="IPR001128">
    <property type="entry name" value="Cyt_P450"/>
</dbReference>
<dbReference type="PRINTS" id="PR00385">
    <property type="entry name" value="P450"/>
</dbReference>
<evidence type="ECO:0000256" key="5">
    <source>
        <dbReference type="ARBA" id="ARBA00022692"/>
    </source>
</evidence>
<evidence type="ECO:0000313" key="14">
    <source>
        <dbReference type="EMBL" id="VAH41511.1"/>
    </source>
</evidence>
<dbReference type="GO" id="GO:0016705">
    <property type="term" value="F:oxidoreductase activity, acting on paired donors, with incorporation or reduction of molecular oxygen"/>
    <property type="evidence" value="ECO:0007669"/>
    <property type="project" value="InterPro"/>
</dbReference>
<evidence type="ECO:0000313" key="15">
    <source>
        <dbReference type="Proteomes" id="UP000324705"/>
    </source>
</evidence>
<accession>A0A9R1PDQ4</accession>
<organism evidence="14 15">
    <name type="scientific">Triticum turgidum subsp. durum</name>
    <name type="common">Durum wheat</name>
    <name type="synonym">Triticum durum</name>
    <dbReference type="NCBI Taxonomy" id="4567"/>
    <lineage>
        <taxon>Eukaryota</taxon>
        <taxon>Viridiplantae</taxon>
        <taxon>Streptophyta</taxon>
        <taxon>Embryophyta</taxon>
        <taxon>Tracheophyta</taxon>
        <taxon>Spermatophyta</taxon>
        <taxon>Magnoliopsida</taxon>
        <taxon>Liliopsida</taxon>
        <taxon>Poales</taxon>
        <taxon>Poaceae</taxon>
        <taxon>BOP clade</taxon>
        <taxon>Pooideae</taxon>
        <taxon>Triticodae</taxon>
        <taxon>Triticeae</taxon>
        <taxon>Triticinae</taxon>
        <taxon>Triticum</taxon>
    </lineage>
</organism>
<keyword evidence="13" id="KW-0472">Membrane</keyword>
<dbReference type="CDD" id="cd11072">
    <property type="entry name" value="CYP71-like"/>
    <property type="match status" value="1"/>
</dbReference>
<dbReference type="PROSITE" id="PS00086">
    <property type="entry name" value="CYTOCHROME_P450"/>
    <property type="match status" value="1"/>
</dbReference>
<feature type="transmembrane region" description="Helical" evidence="13">
    <location>
        <begin position="6"/>
        <end position="24"/>
    </location>
</feature>
<dbReference type="SUPFAM" id="SSF48264">
    <property type="entry name" value="Cytochrome P450"/>
    <property type="match status" value="1"/>
</dbReference>
<dbReference type="GO" id="GO:0020037">
    <property type="term" value="F:heme binding"/>
    <property type="evidence" value="ECO:0007669"/>
    <property type="project" value="InterPro"/>
</dbReference>
<dbReference type="GO" id="GO:0016102">
    <property type="term" value="P:diterpenoid biosynthetic process"/>
    <property type="evidence" value="ECO:0007669"/>
    <property type="project" value="UniProtKB-ARBA"/>
</dbReference>
<dbReference type="Gene3D" id="1.10.630.10">
    <property type="entry name" value="Cytochrome P450"/>
    <property type="match status" value="1"/>
</dbReference>
<evidence type="ECO:0000256" key="13">
    <source>
        <dbReference type="SAM" id="Phobius"/>
    </source>
</evidence>
<keyword evidence="4 11" id="KW-0349">Heme</keyword>
<dbReference type="PRINTS" id="PR00463">
    <property type="entry name" value="EP450I"/>
</dbReference>
<keyword evidence="6 11" id="KW-0479">Metal-binding</keyword>
<comment type="similarity">
    <text evidence="3 12">Belongs to the cytochrome P450 family.</text>
</comment>
<dbReference type="InterPro" id="IPR017972">
    <property type="entry name" value="Cyt_P450_CS"/>
</dbReference>
<dbReference type="AlphaFoldDB" id="A0A9R1PDQ4"/>
<keyword evidence="9 11" id="KW-0408">Iron</keyword>
<keyword evidence="10 12" id="KW-0503">Monooxygenase</keyword>
<protein>
    <recommendedName>
        <fullName evidence="16">Cytochrome P450</fullName>
    </recommendedName>
</protein>
<dbReference type="GO" id="GO:0016020">
    <property type="term" value="C:membrane"/>
    <property type="evidence" value="ECO:0007669"/>
    <property type="project" value="UniProtKB-SubCell"/>
</dbReference>
<dbReference type="OMA" id="IIDEHET"/>
<evidence type="ECO:0000256" key="7">
    <source>
        <dbReference type="ARBA" id="ARBA00022989"/>
    </source>
</evidence>
<dbReference type="Proteomes" id="UP000324705">
    <property type="component" value="Chromosome 2B"/>
</dbReference>
<comment type="cofactor">
    <cofactor evidence="1 11">
        <name>heme</name>
        <dbReference type="ChEBI" id="CHEBI:30413"/>
    </cofactor>
</comment>
<keyword evidence="15" id="KW-1185">Reference proteome</keyword>
<evidence type="ECO:0000256" key="6">
    <source>
        <dbReference type="ARBA" id="ARBA00022723"/>
    </source>
</evidence>
<evidence type="ECO:0008006" key="16">
    <source>
        <dbReference type="Google" id="ProtNLM"/>
    </source>
</evidence>
<keyword evidence="7 13" id="KW-1133">Transmembrane helix</keyword>
<dbReference type="InterPro" id="IPR002401">
    <property type="entry name" value="Cyt_P450_E_grp-I"/>
</dbReference>
<dbReference type="Gramene" id="TRITD2Bv1G024540.2">
    <property type="protein sequence ID" value="TRITD2Bv1G024540.2"/>
    <property type="gene ID" value="TRITD2Bv1G024540"/>
</dbReference>
<gene>
    <name evidence="14" type="ORF">TRITD_2Bv1G024540</name>
</gene>
<comment type="subcellular location">
    <subcellularLocation>
        <location evidence="2">Membrane</location>
        <topology evidence="2">Single-pass membrane protein</topology>
    </subcellularLocation>
</comment>
<evidence type="ECO:0000256" key="1">
    <source>
        <dbReference type="ARBA" id="ARBA00001971"/>
    </source>
</evidence>
<evidence type="ECO:0000256" key="11">
    <source>
        <dbReference type="PIRSR" id="PIRSR602401-1"/>
    </source>
</evidence>
<dbReference type="Pfam" id="PF00067">
    <property type="entry name" value="p450"/>
    <property type="match status" value="1"/>
</dbReference>
<dbReference type="EMBL" id="LT934114">
    <property type="protein sequence ID" value="VAH41511.1"/>
    <property type="molecule type" value="Genomic_DNA"/>
</dbReference>
<evidence type="ECO:0000256" key="10">
    <source>
        <dbReference type="ARBA" id="ARBA00023033"/>
    </source>
</evidence>
<reference evidence="14 15" key="1">
    <citation type="submission" date="2017-09" db="EMBL/GenBank/DDBJ databases">
        <authorList>
            <consortium name="International Durum Wheat Genome Sequencing Consortium (IDWGSC)"/>
            <person name="Milanesi L."/>
        </authorList>
    </citation>
    <scope>NUCLEOTIDE SEQUENCE [LARGE SCALE GENOMIC DNA]</scope>
    <source>
        <strain evidence="15">cv. Svevo</strain>
    </source>
</reference>
<dbReference type="InterPro" id="IPR036396">
    <property type="entry name" value="Cyt_P450_sf"/>
</dbReference>
<dbReference type="PANTHER" id="PTHR47955">
    <property type="entry name" value="CYTOCHROME P450 FAMILY 71 PROTEIN"/>
    <property type="match status" value="1"/>
</dbReference>
<dbReference type="FunFam" id="1.10.630.10:FF:000008">
    <property type="entry name" value="Cytochrome P450 71D8"/>
    <property type="match status" value="1"/>
</dbReference>
<sequence length="510" mass="56555">MAMEQAVYLVLALVLPLLLLKLISKRRSNVAGQKLPPGPWRLPVIGSLHHLAGKPLVHRAFADIARRLGDAPLVYLKLGEVPVVVASSAEAAREVMKTQDVTFATRPWSPTTKILMSDGVGVAFAPYGAHWRQLRKICIMELLSARRVQSFRRVREEEAGRLVAAIAAGAGNGEPVNISERLTVLIADMTVRAMIGDRFSRREEFLEVLQQGVRILSGFNLGDLFPSSRLVGFVSGSARQAWENHTKGFELIECAIKQHEEVKATAAASNGDRKEGEQEDLLDVLLRIQKEGGHDVPFTMGAIKCLLVDLFSAGSETSATTLIWAMSELMRNPTTMAKAQAEVRNNLQRKPSVTEDDLADLKYMRLVIKETLRLHPSVPLLLPREPIEACKVLGYDVPTGTTVFVNTWAICRDPKHWDAPEEFRPERFESGEVDFKGTNFEYTPFGAGRRICPGMLFAQSSMELALAALLYHFDWELPTGGELDMEEEMGIAVGRKNDLCLHAKVRVPLN</sequence>
<keyword evidence="5 13" id="KW-0812">Transmembrane</keyword>
<evidence type="ECO:0000256" key="2">
    <source>
        <dbReference type="ARBA" id="ARBA00004167"/>
    </source>
</evidence>
<dbReference type="GO" id="GO:0005506">
    <property type="term" value="F:iron ion binding"/>
    <property type="evidence" value="ECO:0007669"/>
    <property type="project" value="InterPro"/>
</dbReference>
<dbReference type="PANTHER" id="PTHR47955:SF21">
    <property type="entry name" value="OS06G0642300 PROTEIN"/>
    <property type="match status" value="1"/>
</dbReference>
<dbReference type="GO" id="GO:0004497">
    <property type="term" value="F:monooxygenase activity"/>
    <property type="evidence" value="ECO:0007669"/>
    <property type="project" value="UniProtKB-KW"/>
</dbReference>
<evidence type="ECO:0000256" key="9">
    <source>
        <dbReference type="ARBA" id="ARBA00023004"/>
    </source>
</evidence>
<feature type="binding site" description="axial binding residue" evidence="11">
    <location>
        <position position="452"/>
    </location>
    <ligand>
        <name>heme</name>
        <dbReference type="ChEBI" id="CHEBI:30413"/>
    </ligand>
    <ligandPart>
        <name>Fe</name>
        <dbReference type="ChEBI" id="CHEBI:18248"/>
    </ligandPart>
</feature>